<protein>
    <recommendedName>
        <fullName evidence="4">Secreted protein</fullName>
    </recommendedName>
</protein>
<comment type="caution">
    <text evidence="2">The sequence shown here is derived from an EMBL/GenBank/DDBJ whole genome shotgun (WGS) entry which is preliminary data.</text>
</comment>
<organism evidence="2 3">
    <name type="scientific">Musa balbisiana</name>
    <name type="common">Banana</name>
    <dbReference type="NCBI Taxonomy" id="52838"/>
    <lineage>
        <taxon>Eukaryota</taxon>
        <taxon>Viridiplantae</taxon>
        <taxon>Streptophyta</taxon>
        <taxon>Embryophyta</taxon>
        <taxon>Tracheophyta</taxon>
        <taxon>Spermatophyta</taxon>
        <taxon>Magnoliopsida</taxon>
        <taxon>Liliopsida</taxon>
        <taxon>Zingiberales</taxon>
        <taxon>Musaceae</taxon>
        <taxon>Musa</taxon>
    </lineage>
</organism>
<feature type="signal peptide" evidence="1">
    <location>
        <begin position="1"/>
        <end position="28"/>
    </location>
</feature>
<gene>
    <name evidence="2" type="ORF">C4D60_Mb04t03990</name>
</gene>
<evidence type="ECO:0008006" key="4">
    <source>
        <dbReference type="Google" id="ProtNLM"/>
    </source>
</evidence>
<dbReference type="EMBL" id="PYDT01000001">
    <property type="protein sequence ID" value="THU71677.1"/>
    <property type="molecule type" value="Genomic_DNA"/>
</dbReference>
<keyword evidence="1" id="KW-0732">Signal</keyword>
<name>A0A4S8K9I6_MUSBA</name>
<dbReference type="AlphaFoldDB" id="A0A4S8K9I6"/>
<accession>A0A4S8K9I6</accession>
<proteinExistence type="predicted"/>
<evidence type="ECO:0000313" key="3">
    <source>
        <dbReference type="Proteomes" id="UP000317650"/>
    </source>
</evidence>
<feature type="chain" id="PRO_5020610755" description="Secreted protein" evidence="1">
    <location>
        <begin position="29"/>
        <end position="81"/>
    </location>
</feature>
<dbReference type="PROSITE" id="PS51257">
    <property type="entry name" value="PROKAR_LIPOPROTEIN"/>
    <property type="match status" value="1"/>
</dbReference>
<evidence type="ECO:0000313" key="2">
    <source>
        <dbReference type="EMBL" id="THU71677.1"/>
    </source>
</evidence>
<reference evidence="2 3" key="1">
    <citation type="journal article" date="2019" name="Nat. Plants">
        <title>Genome sequencing of Musa balbisiana reveals subgenome evolution and function divergence in polyploid bananas.</title>
        <authorList>
            <person name="Yao X."/>
        </authorList>
    </citation>
    <scope>NUCLEOTIDE SEQUENCE [LARGE SCALE GENOMIC DNA]</scope>
    <source>
        <strain evidence="3">cv. DH-PKW</strain>
        <tissue evidence="2">Leaves</tissue>
    </source>
</reference>
<evidence type="ECO:0000256" key="1">
    <source>
        <dbReference type="SAM" id="SignalP"/>
    </source>
</evidence>
<keyword evidence="3" id="KW-1185">Reference proteome</keyword>
<sequence>MVWQQDKAFWFPMLLCTQVLSACTPVLGEDALMELPQQSCHLRRWKIEACSKLFSTKSTILVSTVSTTTTTTTTTTTSSHL</sequence>
<dbReference type="Proteomes" id="UP000317650">
    <property type="component" value="Chromosome 4"/>
</dbReference>